<feature type="transmembrane region" description="Helical" evidence="6">
    <location>
        <begin position="259"/>
        <end position="279"/>
    </location>
</feature>
<evidence type="ECO:0000256" key="3">
    <source>
        <dbReference type="ARBA" id="ARBA00022989"/>
    </source>
</evidence>
<comment type="subcellular location">
    <subcellularLocation>
        <location evidence="6">Cell membrane</location>
        <topology evidence="6">Multi-pass membrane protein</topology>
    </subcellularLocation>
    <subcellularLocation>
        <location evidence="1">Membrane</location>
        <topology evidence="1">Multi-pass membrane protein</topology>
    </subcellularLocation>
</comment>
<feature type="transmembrane region" description="Helical" evidence="6">
    <location>
        <begin position="203"/>
        <end position="224"/>
    </location>
</feature>
<dbReference type="PANTHER" id="PTHR43229">
    <property type="entry name" value="NODULATION PROTEIN J"/>
    <property type="match status" value="1"/>
</dbReference>
<dbReference type="PIRSF" id="PIRSF006648">
    <property type="entry name" value="DrrB"/>
    <property type="match status" value="1"/>
</dbReference>
<reference evidence="9 10" key="1">
    <citation type="submission" date="2020-07" db="EMBL/GenBank/DDBJ databases">
        <title>Sequencing the genomes of 1000 actinobacteria strains.</title>
        <authorList>
            <person name="Klenk H.-P."/>
        </authorList>
    </citation>
    <scope>NUCLEOTIDE SEQUENCE [LARGE SCALE GENOMIC DNA]</scope>
    <source>
        <strain evidence="9 10">DSM 44442</strain>
    </source>
</reference>
<dbReference type="InterPro" id="IPR013525">
    <property type="entry name" value="ABC2_TM"/>
</dbReference>
<keyword evidence="2 6" id="KW-0812">Transmembrane</keyword>
<dbReference type="GO" id="GO:0140359">
    <property type="term" value="F:ABC-type transporter activity"/>
    <property type="evidence" value="ECO:0007669"/>
    <property type="project" value="InterPro"/>
</dbReference>
<dbReference type="Pfam" id="PF01061">
    <property type="entry name" value="ABC2_membrane"/>
    <property type="match status" value="1"/>
</dbReference>
<dbReference type="PROSITE" id="PS51012">
    <property type="entry name" value="ABC_TM2"/>
    <property type="match status" value="1"/>
</dbReference>
<feature type="transmembrane region" description="Helical" evidence="6">
    <location>
        <begin position="142"/>
        <end position="160"/>
    </location>
</feature>
<dbReference type="PANTHER" id="PTHR43229:SF2">
    <property type="entry name" value="NODULATION PROTEIN J"/>
    <property type="match status" value="1"/>
</dbReference>
<evidence type="ECO:0000256" key="6">
    <source>
        <dbReference type="RuleBase" id="RU361157"/>
    </source>
</evidence>
<proteinExistence type="inferred from homology"/>
<dbReference type="InterPro" id="IPR047817">
    <property type="entry name" value="ABC2_TM_bact-type"/>
</dbReference>
<keyword evidence="3 6" id="KW-1133">Transmembrane helix</keyword>
<dbReference type="Proteomes" id="UP000572051">
    <property type="component" value="Unassembled WGS sequence"/>
</dbReference>
<comment type="caution">
    <text evidence="9">The sequence shown here is derived from an EMBL/GenBank/DDBJ whole genome shotgun (WGS) entry which is preliminary data.</text>
</comment>
<dbReference type="GO" id="GO:0046677">
    <property type="term" value="P:response to antibiotic"/>
    <property type="evidence" value="ECO:0007669"/>
    <property type="project" value="UniProtKB-KW"/>
</dbReference>
<feature type="region of interest" description="Disordered" evidence="7">
    <location>
        <begin position="1"/>
        <end position="21"/>
    </location>
</feature>
<protein>
    <recommendedName>
        <fullName evidence="6">Transport permease protein</fullName>
    </recommendedName>
</protein>
<feature type="transmembrane region" description="Helical" evidence="6">
    <location>
        <begin position="50"/>
        <end position="71"/>
    </location>
</feature>
<evidence type="ECO:0000259" key="8">
    <source>
        <dbReference type="PROSITE" id="PS51012"/>
    </source>
</evidence>
<evidence type="ECO:0000256" key="2">
    <source>
        <dbReference type="ARBA" id="ARBA00022692"/>
    </source>
</evidence>
<keyword evidence="6" id="KW-1003">Cell membrane</keyword>
<dbReference type="GO" id="GO:0043190">
    <property type="term" value="C:ATP-binding cassette (ABC) transporter complex"/>
    <property type="evidence" value="ECO:0007669"/>
    <property type="project" value="InterPro"/>
</dbReference>
<dbReference type="InterPro" id="IPR051784">
    <property type="entry name" value="Nod_factor_ABC_transporter"/>
</dbReference>
<evidence type="ECO:0000256" key="5">
    <source>
        <dbReference type="ARBA" id="ARBA00023251"/>
    </source>
</evidence>
<evidence type="ECO:0000313" key="10">
    <source>
        <dbReference type="Proteomes" id="UP000572051"/>
    </source>
</evidence>
<organism evidence="9 10">
    <name type="scientific">Nocardiopsis aegyptia</name>
    <dbReference type="NCBI Taxonomy" id="220378"/>
    <lineage>
        <taxon>Bacteria</taxon>
        <taxon>Bacillati</taxon>
        <taxon>Actinomycetota</taxon>
        <taxon>Actinomycetes</taxon>
        <taxon>Streptosporangiales</taxon>
        <taxon>Nocardiopsidaceae</taxon>
        <taxon>Nocardiopsis</taxon>
    </lineage>
</organism>
<dbReference type="RefSeq" id="WP_179824011.1">
    <property type="nucleotide sequence ID" value="NZ_JACCFS010000001.1"/>
</dbReference>
<keyword evidence="5" id="KW-0046">Antibiotic resistance</keyword>
<keyword evidence="6" id="KW-0813">Transport</keyword>
<evidence type="ECO:0000256" key="7">
    <source>
        <dbReference type="SAM" id="MobiDB-lite"/>
    </source>
</evidence>
<feature type="transmembrane region" description="Helical" evidence="6">
    <location>
        <begin position="166"/>
        <end position="191"/>
    </location>
</feature>
<gene>
    <name evidence="9" type="ORF">HNR10_002944</name>
</gene>
<comment type="similarity">
    <text evidence="6">Belongs to the ABC-2 integral membrane protein family.</text>
</comment>
<feature type="transmembrane region" description="Helical" evidence="6">
    <location>
        <begin position="86"/>
        <end position="108"/>
    </location>
</feature>
<evidence type="ECO:0000256" key="4">
    <source>
        <dbReference type="ARBA" id="ARBA00023136"/>
    </source>
</evidence>
<evidence type="ECO:0000313" key="9">
    <source>
        <dbReference type="EMBL" id="NYJ35063.1"/>
    </source>
</evidence>
<name>A0A7Z0EMW6_9ACTN</name>
<evidence type="ECO:0000256" key="1">
    <source>
        <dbReference type="ARBA" id="ARBA00004141"/>
    </source>
</evidence>
<keyword evidence="4 6" id="KW-0472">Membrane</keyword>
<sequence length="287" mass="30320">MSTTTAPADHTAGDTAVPTAPPTGAARLAWAVADGWTVTRRDVTHWLRRPGALVAGLLFPILMVLIFGYLFGGGMTVPGGGDYREFMIPGMFAMTMVFGLGETVTAVVNDTSRGVTDRFRSMPMASSAVVVGRCAADMLKSAVTLAVLVGSGLLVGWQWHGGAGPTLAALGLLLLLRFALVWVGIYLGLLVKGDSVVTTVQTMEFPLGFLSNAFVATATMPVWLGAVADWNPMSSTVAAARELFGNPGWGGESWIAQNAVLMAVVWPLLITAVFAPLCVHRFRHLED</sequence>
<dbReference type="EMBL" id="JACCFS010000001">
    <property type="protein sequence ID" value="NYJ35063.1"/>
    <property type="molecule type" value="Genomic_DNA"/>
</dbReference>
<accession>A0A7Z0EMW6</accession>
<feature type="domain" description="ABC transmembrane type-2" evidence="8">
    <location>
        <begin position="51"/>
        <end position="285"/>
    </location>
</feature>
<dbReference type="InterPro" id="IPR000412">
    <property type="entry name" value="ABC_2_transport"/>
</dbReference>
<keyword evidence="10" id="KW-1185">Reference proteome</keyword>
<dbReference type="AlphaFoldDB" id="A0A7Z0EMW6"/>